<dbReference type="PANTHER" id="PTHR15422">
    <property type="entry name" value="OS05G0565100 PROTEIN"/>
    <property type="match status" value="1"/>
</dbReference>
<feature type="transmembrane region" description="Helical" evidence="12">
    <location>
        <begin position="186"/>
        <end position="212"/>
    </location>
</feature>
<evidence type="ECO:0000256" key="5">
    <source>
        <dbReference type="ARBA" id="ARBA00022692"/>
    </source>
</evidence>
<evidence type="ECO:0000256" key="3">
    <source>
        <dbReference type="ARBA" id="ARBA00022448"/>
    </source>
</evidence>
<dbReference type="PANTHER" id="PTHR15422:SF43">
    <property type="entry name" value="ASCORBATE FERRIREDUCTASE (TRANSMEMBRANE)"/>
    <property type="match status" value="1"/>
</dbReference>
<dbReference type="GO" id="GO:0046872">
    <property type="term" value="F:metal ion binding"/>
    <property type="evidence" value="ECO:0007669"/>
    <property type="project" value="UniProtKB-KW"/>
</dbReference>
<accession>A0AAV8ZGQ8</accession>
<evidence type="ECO:0000259" key="13">
    <source>
        <dbReference type="PROSITE" id="PS50939"/>
    </source>
</evidence>
<feature type="transmembrane region" description="Helical" evidence="12">
    <location>
        <begin position="149"/>
        <end position="174"/>
    </location>
</feature>
<keyword evidence="4" id="KW-0349">Heme</keyword>
<dbReference type="Gene3D" id="1.20.120.1770">
    <property type="match status" value="1"/>
</dbReference>
<evidence type="ECO:0000256" key="10">
    <source>
        <dbReference type="ARBA" id="ARBA00023136"/>
    </source>
</evidence>
<reference evidence="14" key="1">
    <citation type="journal article" date="2023" name="Insect Mol. Biol.">
        <title>Genome sequencing provides insights into the evolution of gene families encoding plant cell wall-degrading enzymes in longhorned beetles.</title>
        <authorList>
            <person name="Shin N.R."/>
            <person name="Okamura Y."/>
            <person name="Kirsch R."/>
            <person name="Pauchet Y."/>
        </authorList>
    </citation>
    <scope>NUCLEOTIDE SEQUENCE</scope>
    <source>
        <strain evidence="14">AMC_N1</strain>
    </source>
</reference>
<keyword evidence="6" id="KW-0479">Metal-binding</keyword>
<feature type="transmembrane region" description="Helical" evidence="12">
    <location>
        <begin position="82"/>
        <end position="101"/>
    </location>
</feature>
<evidence type="ECO:0000313" key="14">
    <source>
        <dbReference type="EMBL" id="KAJ8962908.1"/>
    </source>
</evidence>
<organism evidence="14 15">
    <name type="scientific">Aromia moschata</name>
    <dbReference type="NCBI Taxonomy" id="1265417"/>
    <lineage>
        <taxon>Eukaryota</taxon>
        <taxon>Metazoa</taxon>
        <taxon>Ecdysozoa</taxon>
        <taxon>Arthropoda</taxon>
        <taxon>Hexapoda</taxon>
        <taxon>Insecta</taxon>
        <taxon>Pterygota</taxon>
        <taxon>Neoptera</taxon>
        <taxon>Endopterygota</taxon>
        <taxon>Coleoptera</taxon>
        <taxon>Polyphaga</taxon>
        <taxon>Cucujiformia</taxon>
        <taxon>Chrysomeloidea</taxon>
        <taxon>Cerambycidae</taxon>
        <taxon>Cerambycinae</taxon>
        <taxon>Callichromatini</taxon>
        <taxon>Aromia</taxon>
    </lineage>
</organism>
<evidence type="ECO:0000256" key="7">
    <source>
        <dbReference type="ARBA" id="ARBA00022982"/>
    </source>
</evidence>
<evidence type="ECO:0000256" key="9">
    <source>
        <dbReference type="ARBA" id="ARBA00023004"/>
    </source>
</evidence>
<name>A0AAV8ZGQ8_9CUCU</name>
<keyword evidence="10 12" id="KW-0472">Membrane</keyword>
<evidence type="ECO:0000256" key="6">
    <source>
        <dbReference type="ARBA" id="ARBA00022723"/>
    </source>
</evidence>
<keyword evidence="7" id="KW-0249">Electron transport</keyword>
<dbReference type="GO" id="GO:0140575">
    <property type="term" value="F:transmembrane monodehydroascorbate reductase activity"/>
    <property type="evidence" value="ECO:0007669"/>
    <property type="project" value="InterPro"/>
</dbReference>
<keyword evidence="9" id="KW-0408">Iron</keyword>
<comment type="cofactor">
    <cofactor evidence="1">
        <name>heme b</name>
        <dbReference type="ChEBI" id="CHEBI:60344"/>
    </cofactor>
</comment>
<dbReference type="GO" id="GO:0140571">
    <property type="term" value="F:transmembrane ascorbate ferrireductase activity"/>
    <property type="evidence" value="ECO:0007669"/>
    <property type="project" value="UniProtKB-EC"/>
</dbReference>
<dbReference type="EMBL" id="JAPWTK010000002">
    <property type="protein sequence ID" value="KAJ8962908.1"/>
    <property type="molecule type" value="Genomic_DNA"/>
</dbReference>
<comment type="subcellular location">
    <subcellularLocation>
        <location evidence="2">Membrane</location>
        <topology evidence="2">Multi-pass membrane protein</topology>
    </subcellularLocation>
</comment>
<sequence length="214" mass="24159">MESTKEKLLHLAELLQQQLVAVFFLLILWEVFKNYTLSSVGTWHIVLCVFGYGVCFVEAILMFTKEGFLRDADRFTRSKYHALWAILGCVSVTVGVALKIYQKNESNRDHFTSTHGRLGLCAWILTVLVALVGPIVTYSKKFSHKIRPIWIKGCHIFLGIAAYVLGIVTLGFGLDYLSAYTGEHGRIALLVFLIVYVSYSLVRPVLTLFNLFSS</sequence>
<evidence type="ECO:0000256" key="4">
    <source>
        <dbReference type="ARBA" id="ARBA00022617"/>
    </source>
</evidence>
<evidence type="ECO:0000313" key="15">
    <source>
        <dbReference type="Proteomes" id="UP001162162"/>
    </source>
</evidence>
<dbReference type="InterPro" id="IPR045150">
    <property type="entry name" value="CYB561D1/2"/>
</dbReference>
<evidence type="ECO:0000256" key="8">
    <source>
        <dbReference type="ARBA" id="ARBA00022989"/>
    </source>
</evidence>
<feature type="transmembrane region" description="Helical" evidence="12">
    <location>
        <begin position="41"/>
        <end position="61"/>
    </location>
</feature>
<dbReference type="AlphaFoldDB" id="A0AAV8ZGQ8"/>
<dbReference type="InterPro" id="IPR006593">
    <property type="entry name" value="Cyt_b561/ferric_Rdtase_TM"/>
</dbReference>
<evidence type="ECO:0000256" key="2">
    <source>
        <dbReference type="ARBA" id="ARBA00004141"/>
    </source>
</evidence>
<dbReference type="EC" id="7.2.1.3" evidence="11"/>
<dbReference type="Proteomes" id="UP001162162">
    <property type="component" value="Unassembled WGS sequence"/>
</dbReference>
<proteinExistence type="predicted"/>
<dbReference type="Pfam" id="PF03188">
    <property type="entry name" value="Cytochrom_B561"/>
    <property type="match status" value="1"/>
</dbReference>
<dbReference type="PROSITE" id="PS50939">
    <property type="entry name" value="CYTOCHROME_B561"/>
    <property type="match status" value="1"/>
</dbReference>
<comment type="caution">
    <text evidence="14">The sequence shown here is derived from an EMBL/GenBank/DDBJ whole genome shotgun (WGS) entry which is preliminary data.</text>
</comment>
<feature type="transmembrane region" description="Helical" evidence="12">
    <location>
        <begin position="12"/>
        <end position="29"/>
    </location>
</feature>
<dbReference type="GO" id="GO:0016020">
    <property type="term" value="C:membrane"/>
    <property type="evidence" value="ECO:0007669"/>
    <property type="project" value="UniProtKB-SubCell"/>
</dbReference>
<evidence type="ECO:0000256" key="11">
    <source>
        <dbReference type="ARBA" id="ARBA00024225"/>
    </source>
</evidence>
<feature type="domain" description="Cytochrome b561" evidence="13">
    <location>
        <begin position="8"/>
        <end position="212"/>
    </location>
</feature>
<keyword evidence="5 12" id="KW-0812">Transmembrane</keyword>
<gene>
    <name evidence="14" type="ORF">NQ318_001319</name>
</gene>
<keyword evidence="8 12" id="KW-1133">Transmembrane helix</keyword>
<keyword evidence="3" id="KW-0813">Transport</keyword>
<evidence type="ECO:0000256" key="12">
    <source>
        <dbReference type="SAM" id="Phobius"/>
    </source>
</evidence>
<protein>
    <recommendedName>
        <fullName evidence="11">ascorbate ferrireductase (transmembrane)</fullName>
        <ecNumber evidence="11">7.2.1.3</ecNumber>
    </recommendedName>
</protein>
<dbReference type="SMART" id="SM00665">
    <property type="entry name" value="B561"/>
    <property type="match status" value="1"/>
</dbReference>
<evidence type="ECO:0000256" key="1">
    <source>
        <dbReference type="ARBA" id="ARBA00001970"/>
    </source>
</evidence>
<keyword evidence="15" id="KW-1185">Reference proteome</keyword>
<feature type="transmembrane region" description="Helical" evidence="12">
    <location>
        <begin position="116"/>
        <end position="137"/>
    </location>
</feature>